<name>G9E6B5_MPSP1</name>
<organism evidence="2 3">
    <name type="scientific">Micromonas pusilla virus SP1</name>
    <name type="common">MpV-SP1</name>
    <dbReference type="NCBI Taxonomy" id="373996"/>
    <lineage>
        <taxon>Viruses</taxon>
        <taxon>Varidnaviria</taxon>
        <taxon>Bamfordvirae</taxon>
        <taxon>Nucleocytoviricota</taxon>
        <taxon>Megaviricetes</taxon>
        <taxon>Algavirales</taxon>
        <taxon>Phycodnaviridae</taxon>
        <taxon>Prasinovirus</taxon>
        <taxon>Prasinovirus micromonas</taxon>
    </lineage>
</organism>
<evidence type="ECO:0000256" key="1">
    <source>
        <dbReference type="SAM" id="MobiDB-lite"/>
    </source>
</evidence>
<feature type="compositionally biased region" description="Polar residues" evidence="1">
    <location>
        <begin position="10"/>
        <end position="22"/>
    </location>
</feature>
<protein>
    <submittedName>
        <fullName evidence="2">Uncharacterized protein</fullName>
    </submittedName>
</protein>
<evidence type="ECO:0000313" key="2">
    <source>
        <dbReference type="EMBL" id="AET84942.1"/>
    </source>
</evidence>
<accession>G9E6B5</accession>
<gene>
    <name evidence="2" type="ORF">MPXG_00144</name>
</gene>
<proteinExistence type="predicted"/>
<dbReference type="EMBL" id="JF974320">
    <property type="protein sequence ID" value="AET84942.1"/>
    <property type="molecule type" value="Genomic_DNA"/>
</dbReference>
<evidence type="ECO:0000313" key="3">
    <source>
        <dbReference type="Proteomes" id="UP000232710"/>
    </source>
</evidence>
<feature type="region of interest" description="Disordered" evidence="1">
    <location>
        <begin position="1"/>
        <end position="22"/>
    </location>
</feature>
<organismHost>
    <name type="scientific">Micromonas pusilla</name>
    <name type="common">Picoplanktonic green alga</name>
    <name type="synonym">Chromulina pusilla</name>
    <dbReference type="NCBI Taxonomy" id="38833"/>
</organismHost>
<dbReference type="Proteomes" id="UP000232710">
    <property type="component" value="Segment"/>
</dbReference>
<keyword evidence="3" id="KW-1185">Reference proteome</keyword>
<sequence length="90" mass="10417">MVGKNKNEVSSRLTPEQCLQQSMDSRVDAMNKALGGERVRYRSSRNPDSFVSFLEGRLEIWDEVKDKTFHGTRMYEKTKEILGSKRFGVE</sequence>
<reference evidence="2 3" key="1">
    <citation type="submission" date="2010-12" db="EMBL/GenBank/DDBJ databases">
        <title>The Genome Sequence of Micromonas pusilla virus SP1.</title>
        <authorList>
            <consortium name="The Broad Institute Genome Sequencing Platform"/>
            <person name="Henn M.R."/>
            <person name="Suttle C."/>
            <person name="Winget D."/>
            <person name="Chan A."/>
            <person name="Levin J."/>
            <person name="Malboeuf C."/>
            <person name="Casali M."/>
            <person name="Russ C."/>
            <person name="Lennon N."/>
            <person name="Chapman S.B."/>
            <person name="Erlich R."/>
            <person name="Young S.K."/>
            <person name="Yandava C."/>
            <person name="Zeng Q."/>
            <person name="Alvarado L."/>
            <person name="Anderson S."/>
            <person name="Berlin A."/>
            <person name="Chen Z."/>
            <person name="Freedman E."/>
            <person name="Gellesch M."/>
            <person name="Goldberg J."/>
            <person name="Green L."/>
            <person name="Griggs A."/>
            <person name="Gujja S."/>
            <person name="Heilman E.R."/>
            <person name="Heiman D."/>
            <person name="Hollinger A."/>
            <person name="Howarth C."/>
            <person name="Larson L."/>
            <person name="Mehta T."/>
            <person name="Pearson M."/>
            <person name="Roberts A."/>
            <person name="Ryan E."/>
            <person name="Saif S."/>
            <person name="Shea T."/>
            <person name="Shenoy N."/>
            <person name="Sisk P."/>
            <person name="Stolte C."/>
            <person name="Sykes S."/>
            <person name="White J."/>
            <person name="Haas B."/>
            <person name="Nusbaum C."/>
            <person name="Birren B."/>
        </authorList>
    </citation>
    <scope>NUCLEOTIDE SEQUENCE [LARGE SCALE GENOMIC DNA]</scope>
    <source>
        <strain evidence="2 3">SP1</strain>
    </source>
</reference>